<dbReference type="PROSITE" id="PS50011">
    <property type="entry name" value="PROTEIN_KINASE_DOM"/>
    <property type="match status" value="1"/>
</dbReference>
<protein>
    <recommendedName>
        <fullName evidence="2">Protein kinase domain-containing protein</fullName>
    </recommendedName>
</protein>
<dbReference type="InterPro" id="IPR011050">
    <property type="entry name" value="Pectin_lyase_fold/virulence"/>
</dbReference>
<dbReference type="Pfam" id="PF07714">
    <property type="entry name" value="PK_Tyr_Ser-Thr"/>
    <property type="match status" value="1"/>
</dbReference>
<evidence type="ECO:0000313" key="3">
    <source>
        <dbReference type="EMBL" id="KAK2963459.1"/>
    </source>
</evidence>
<accession>A0ABQ9YI80</accession>
<dbReference type="PANTHER" id="PTHR11319:SF35">
    <property type="entry name" value="OUTER MEMBRANE PROTEIN PMPC-RELATED"/>
    <property type="match status" value="1"/>
</dbReference>
<name>A0ABQ9YI80_9EUKA</name>
<comment type="caution">
    <text evidence="3">The sequence shown here is derived from an EMBL/GenBank/DDBJ whole genome shotgun (WGS) entry which is preliminary data.</text>
</comment>
<dbReference type="EMBL" id="JARBJD010000006">
    <property type="protein sequence ID" value="KAK2963459.1"/>
    <property type="molecule type" value="Genomic_DNA"/>
</dbReference>
<dbReference type="InterPro" id="IPR001245">
    <property type="entry name" value="Ser-Thr/Tyr_kinase_cat_dom"/>
</dbReference>
<sequence>MELSDCTLSLSESSSPFVILPEPSHLESSSLHLVSTQILGQYSQLGPLSHILPSDTPSSFDIVMASSSMASMCIVDGSNLLFRQTLNDMDDTTHLSTLSSTLLSNSFTNLTSSNQNPFLPIGPLTQRSVGTSITHSVGALQGTILSDFNLGGSLLCSNTSFDRCTTTKYIPKDVLIHKYFATFFSKYFSTYHSESSYSDAEFTGSDRHYFWSLYHSGELTHGPDLYYAPSSSPITFTNCSFTALIQDPQIEYFEGGLGLVLDTPAPVTISSCSFTDLHITSGVGAAIKDRPMGYGFFMKLHIEHSTFKECSAGDGGALYFLSNGHKSIVSSSFSDCSSRSAGGAYYGDACNYSLCKFEGNIARYRGGAVFDGNDGRIQFCAFLNNQAPMDRDWWCGMVVGCTRSEDDWEDGTGLVLVTGSGEGEECSSSQPCRSLTSAVSTAQTIGVDTIHVGEGKVGTVTLPNDFGTLTIKPHFNFREGRTNSPSSSFTISCEQGSGADLNSLSLSPLPNMPLLSCELGSRPSRAQNCRIDSVKGVSAPLFAASDEAQLDLDLVFFESISQVSSTLIFVKDFASVSLVNVLFRNIETTQSLIVITTGGSCSISQSVFHTVTRSEGEGAAAIDVTDSQAFSLSGVTFSHCSSKEGNAGAITADVSDPSSISLHAFFLNNRGRDDKCAHDIFLTGFDSEMVSDSYYSQFFSFSEFPQVIDGSDSPRTINIFDKISIAENEVPSANTLKYQPVLFLVDLNFVDLPRVVSQTSLIIDIFSTSEIPIVIPPLAIEATYVSITGYSTLILQPFLSPPQTTGTLFTVSDNSNLTLKYLYHRLESELTEPLISVNSGSEVTVSFCSFTSDGGIHSAPLIHSSSILTIADTSVYDITFADHSCFECDGGSLYLSSMTYISSAVIANITTTGDGAVLNCRNTEVSTTSANIFDCHARNGGAAYLHQCQSISLNAMLAVRCSAECKGGAFFIHSVDSTAYLGLYPTLIECYAELGGGMFLDVSHFERLSLLHHGYFHVLSQSYTGTMCSNCFAVKGGGIFFDGDWSQIDTIDFGSLTMSNGGPLVCGQDMFFTKSLAESYSDIDILLQNMTEWSWSMSTRSSDDASQFKQVEVEGHPELSCNLDCPTIVLIASDSPSLPCIEDEKSRSSSLNVYLPLLHLKDENNEYLQIPIFLRDKVYFDQTGVVSEQSILLTPEPSTNPVPPSTLSSGYDCWKEDRFFVRLEKEGHLEISNVPFVWGVDLGLCEVVDRSGTAKISSCSTTLNVALSHQFLSCSAGTLIISQSSFTITGPSQLTVPLVHSSPLSSFTCNSATDQMRIEMDGVQFSNLNVEASVDGVVHLEGVDSLRLKNVEFSNVKNGTTDAIRIVVVGSGLFETIEPVQTSGFPARGTELDGLYESLDVSEPVTSKYHSPTLLVYLNAYSAETIVTSGTEKDGMWCGDADFPCRSLNEADKHLKHAIPSTIEVRVSAVLHSELDLSQDITRIASGSGEKGRVEASKVGCLINQADTTTHSLTLDSLVFSLSSDRTKTLLISRSGTLTVTSCSFASSSSSALTSKLIEVSGGSVELNKVELSSISFSDTLLSFSSFVSVGLQNVTHKSCSPHPLMSFDGKDTTSSTVEMRDCAFNGLSSSASNEESLCDWDTGLVILTNCTFEGFSSTFSHISQGALHVVDSVVSLKQSVFEVNGPRNSSFPSLNWNIGCFGKSEIELVSSLSTDLSPSSNWISTSDECVVKRGDSSIVPHPFFIPTLSIDTCSSKLDQKSKTYGVSISGSTLIPCGLFFVIQEVTDKVEGKNVTIPVNSTFSTFHNNTSLSLALPESSFTKLDAKLAWNAFLAFENDGYTDSFLFKRTAKAIRAEAMGKTLPWLIPLIVTICVLILIALLVIFLCRRRRTTGQTTKMSEMKEEDTVQVDEKVEVDQGTQLGVHANEAVDPLSKQSNMETLPEQQQSSDATFSDGLVEALRCGGKLEMTVVREQDTLYNILHVQKEKKTTIVKRVIERQLAQGLEAVANASLNASILTRLSSHWVMFDSNGSVCLKMHDAEPTPSLLNQQQNQVKANVSQEAQRWKAPEVVKAEEGQMSHQPIQQEIDPHRAAVFSLGLVLWEIETGSVPFAEQDATNAQRQLGTGAHPKMEGVGPKMQELIVECLALDPNERPELSEVYSFLLTVDDDDAPDENEAHSHP</sequence>
<evidence type="ECO:0000259" key="2">
    <source>
        <dbReference type="PROSITE" id="PS50011"/>
    </source>
</evidence>
<evidence type="ECO:0000256" key="1">
    <source>
        <dbReference type="SAM" id="Phobius"/>
    </source>
</evidence>
<proteinExistence type="predicted"/>
<dbReference type="SUPFAM" id="SSF51126">
    <property type="entry name" value="Pectin lyase-like"/>
    <property type="match status" value="3"/>
</dbReference>
<keyword evidence="1" id="KW-0812">Transmembrane</keyword>
<dbReference type="SUPFAM" id="SSF56112">
    <property type="entry name" value="Protein kinase-like (PK-like)"/>
    <property type="match status" value="1"/>
</dbReference>
<keyword evidence="1" id="KW-1133">Transmembrane helix</keyword>
<dbReference type="InterPro" id="IPR011009">
    <property type="entry name" value="Kinase-like_dom_sf"/>
</dbReference>
<keyword evidence="1" id="KW-0472">Membrane</keyword>
<keyword evidence="4" id="KW-1185">Reference proteome</keyword>
<reference evidence="3 4" key="1">
    <citation type="journal article" date="2022" name="bioRxiv">
        <title>Genomics of Preaxostyla Flagellates Illuminates Evolutionary Transitions and the Path Towards Mitochondrial Loss.</title>
        <authorList>
            <person name="Novak L.V.F."/>
            <person name="Treitli S.C."/>
            <person name="Pyrih J."/>
            <person name="Halakuc P."/>
            <person name="Pipaliya S.V."/>
            <person name="Vacek V."/>
            <person name="Brzon O."/>
            <person name="Soukal P."/>
            <person name="Eme L."/>
            <person name="Dacks J.B."/>
            <person name="Karnkowska A."/>
            <person name="Elias M."/>
            <person name="Hampl V."/>
        </authorList>
    </citation>
    <scope>NUCLEOTIDE SEQUENCE [LARGE SCALE GENOMIC DNA]</scope>
    <source>
        <strain evidence="3">NAU3</strain>
        <tissue evidence="3">Gut</tissue>
    </source>
</reference>
<dbReference type="PANTHER" id="PTHR11319">
    <property type="entry name" value="G PROTEIN-COUPLED RECEPTOR-RELATED"/>
    <property type="match status" value="1"/>
</dbReference>
<dbReference type="Proteomes" id="UP001281761">
    <property type="component" value="Unassembled WGS sequence"/>
</dbReference>
<dbReference type="InterPro" id="IPR000719">
    <property type="entry name" value="Prot_kinase_dom"/>
</dbReference>
<gene>
    <name evidence="3" type="ORF">BLNAU_1501</name>
</gene>
<dbReference type="Gene3D" id="1.10.510.10">
    <property type="entry name" value="Transferase(Phosphotransferase) domain 1"/>
    <property type="match status" value="1"/>
</dbReference>
<organism evidence="3 4">
    <name type="scientific">Blattamonas nauphoetae</name>
    <dbReference type="NCBI Taxonomy" id="2049346"/>
    <lineage>
        <taxon>Eukaryota</taxon>
        <taxon>Metamonada</taxon>
        <taxon>Preaxostyla</taxon>
        <taxon>Oxymonadida</taxon>
        <taxon>Blattamonas</taxon>
    </lineage>
</organism>
<feature type="domain" description="Protein kinase" evidence="2">
    <location>
        <begin position="1870"/>
        <end position="2164"/>
    </location>
</feature>
<evidence type="ECO:0000313" key="4">
    <source>
        <dbReference type="Proteomes" id="UP001281761"/>
    </source>
</evidence>
<feature type="transmembrane region" description="Helical" evidence="1">
    <location>
        <begin position="1865"/>
        <end position="1887"/>
    </location>
</feature>